<dbReference type="OrthoDB" id="1524221at2"/>
<dbReference type="RefSeq" id="WP_014773983.1">
    <property type="nucleotide sequence ID" value="NC_018010.1"/>
</dbReference>
<evidence type="ECO:0000313" key="2">
    <source>
        <dbReference type="EMBL" id="AFL86049.1"/>
    </source>
</evidence>
<gene>
    <name evidence="2" type="ordered locus">Belba_3551</name>
</gene>
<accession>I3Z9Y1</accession>
<dbReference type="Proteomes" id="UP000006050">
    <property type="component" value="Chromosome"/>
</dbReference>
<dbReference type="Pfam" id="PF14371">
    <property type="entry name" value="DUF4412"/>
    <property type="match status" value="1"/>
</dbReference>
<dbReference type="KEGG" id="bbd:Belba_3551"/>
<evidence type="ECO:0000259" key="1">
    <source>
        <dbReference type="Pfam" id="PF14371"/>
    </source>
</evidence>
<organism evidence="2 3">
    <name type="scientific">Belliella baltica (strain DSM 15883 / CIP 108006 / LMG 21964 / BA134)</name>
    <dbReference type="NCBI Taxonomy" id="866536"/>
    <lineage>
        <taxon>Bacteria</taxon>
        <taxon>Pseudomonadati</taxon>
        <taxon>Bacteroidota</taxon>
        <taxon>Cytophagia</taxon>
        <taxon>Cytophagales</taxon>
        <taxon>Cyclobacteriaceae</taxon>
        <taxon>Belliella</taxon>
    </lineage>
</organism>
<evidence type="ECO:0000313" key="3">
    <source>
        <dbReference type="Proteomes" id="UP000006050"/>
    </source>
</evidence>
<dbReference type="HOGENOM" id="CLU_890626_0_0_10"/>
<feature type="domain" description="DUF4412" evidence="1">
    <location>
        <begin position="101"/>
        <end position="239"/>
    </location>
</feature>
<reference evidence="3" key="1">
    <citation type="submission" date="2012-06" db="EMBL/GenBank/DDBJ databases">
        <title>The complete genome of Belliella baltica DSM 15883.</title>
        <authorList>
            <person name="Lucas S."/>
            <person name="Copeland A."/>
            <person name="Lapidus A."/>
            <person name="Goodwin L."/>
            <person name="Pitluck S."/>
            <person name="Peters L."/>
            <person name="Mikhailova N."/>
            <person name="Davenport K."/>
            <person name="Kyrpides N."/>
            <person name="Mavromatis K."/>
            <person name="Pagani I."/>
            <person name="Ivanova N."/>
            <person name="Ovchinnikova G."/>
            <person name="Zeytun A."/>
            <person name="Detter J.C."/>
            <person name="Han C."/>
            <person name="Land M."/>
            <person name="Hauser L."/>
            <person name="Markowitz V."/>
            <person name="Cheng J.-F."/>
            <person name="Hugenholtz P."/>
            <person name="Woyke T."/>
            <person name="Wu D."/>
            <person name="Tindall B."/>
            <person name="Pomrenke H."/>
            <person name="Brambilla E."/>
            <person name="Klenk H.-P."/>
            <person name="Eisen J.A."/>
        </authorList>
    </citation>
    <scope>NUCLEOTIDE SEQUENCE [LARGE SCALE GENOMIC DNA]</scope>
    <source>
        <strain evidence="3">DSM 15883 / CIP 108006 / LMG 21964 / BA134</strain>
    </source>
</reference>
<protein>
    <recommendedName>
        <fullName evidence="1">DUF4412 domain-containing protein</fullName>
    </recommendedName>
</protein>
<dbReference type="InterPro" id="IPR025524">
    <property type="entry name" value="DUF4412"/>
</dbReference>
<dbReference type="EMBL" id="CP003281">
    <property type="protein sequence ID" value="AFL86049.1"/>
    <property type="molecule type" value="Genomic_DNA"/>
</dbReference>
<keyword evidence="3" id="KW-1185">Reference proteome</keyword>
<dbReference type="STRING" id="866536.Belba_3551"/>
<name>I3Z9Y1_BELBD</name>
<sequence length="306" mass="34937">MKNLIRLLLFIFIIALSFESKAQLGNRLKQAASKGLGNALEKRVEKEAEKIAQRQLEKAFQDIYGPEMPSGGGFDMNKILEGISMDVETASEYRFQGYSNMLIKSTDENGKTQDPFQMKTFFDQDGKTVAMEFENRDKNSSGKTILIYDLERNASIFLLDANGEKSSMAYAYDFTKMTENGDFEDWEKDLENENFELKKTGNKKIIHGYGCEEYVADSEDGIATYWITDKPIEGSAAFWGQSNPLINFSNYQSKSMENIPNGHMMEMYFESKLDQSKSEITITEINDTSKITFDIQEYPNILKSKQ</sequence>
<proteinExistence type="predicted"/>
<dbReference type="AlphaFoldDB" id="I3Z9Y1"/>